<evidence type="ECO:0000313" key="2">
    <source>
        <dbReference type="EMBL" id="QOZ61441.1"/>
    </source>
</evidence>
<evidence type="ECO:0000313" key="3">
    <source>
        <dbReference type="Proteomes" id="UP000593880"/>
    </source>
</evidence>
<dbReference type="OrthoDB" id="8247821at2"/>
<reference evidence="2 3" key="2">
    <citation type="submission" date="2018-06" db="EMBL/GenBank/DDBJ databases">
        <title>Comparative genomics of rhizobia nodulating Arachis hypogaea in China.</title>
        <authorList>
            <person name="Li Y."/>
        </authorList>
    </citation>
    <scope>NUCLEOTIDE SEQUENCE [LARGE SCALE GENOMIC DNA]</scope>
    <source>
        <strain evidence="2 3">CCBAU 51658</strain>
    </source>
</reference>
<gene>
    <name evidence="1" type="ORF">GCM10010987_20410</name>
    <name evidence="2" type="ORF">XH86_23945</name>
</gene>
<reference evidence="1" key="3">
    <citation type="submission" date="2022-12" db="EMBL/GenBank/DDBJ databases">
        <authorList>
            <person name="Sun Q."/>
            <person name="Zhou Y."/>
        </authorList>
    </citation>
    <scope>NUCLEOTIDE SEQUENCE</scope>
    <source>
        <strain evidence="1">CGMCC 1.15034</strain>
    </source>
</reference>
<dbReference type="Proteomes" id="UP000625079">
    <property type="component" value="Unassembled WGS sequence"/>
</dbReference>
<dbReference type="Proteomes" id="UP000593880">
    <property type="component" value="Chromosome"/>
</dbReference>
<evidence type="ECO:0000313" key="4">
    <source>
        <dbReference type="Proteomes" id="UP000625079"/>
    </source>
</evidence>
<reference evidence="1" key="1">
    <citation type="journal article" date="2014" name="Int. J. Syst. Evol. Microbiol.">
        <title>Complete genome sequence of Corynebacterium casei LMG S-19264T (=DSM 44701T), isolated from a smear-ripened cheese.</title>
        <authorList>
            <consortium name="US DOE Joint Genome Institute (JGI-PGF)"/>
            <person name="Walter F."/>
            <person name="Albersmeier A."/>
            <person name="Kalinowski J."/>
            <person name="Ruckert C."/>
        </authorList>
    </citation>
    <scope>NUCLEOTIDE SEQUENCE</scope>
    <source>
        <strain evidence="1">CGMCC 1.15034</strain>
    </source>
</reference>
<dbReference type="AlphaFoldDB" id="A0A410V9S7"/>
<name>A0A410V9S7_9BRAD</name>
<evidence type="ECO:0000313" key="1">
    <source>
        <dbReference type="EMBL" id="GGI22640.1"/>
    </source>
</evidence>
<organism evidence="1 4">
    <name type="scientific">Bradyrhizobium guangdongense</name>
    <dbReference type="NCBI Taxonomy" id="1325090"/>
    <lineage>
        <taxon>Bacteria</taxon>
        <taxon>Pseudomonadati</taxon>
        <taxon>Pseudomonadota</taxon>
        <taxon>Alphaproteobacteria</taxon>
        <taxon>Hyphomicrobiales</taxon>
        <taxon>Nitrobacteraceae</taxon>
        <taxon>Bradyrhizobium</taxon>
    </lineage>
</organism>
<accession>A0A410V9S7</accession>
<protein>
    <submittedName>
        <fullName evidence="1">Uncharacterized protein</fullName>
    </submittedName>
</protein>
<dbReference type="EMBL" id="BMHC01000002">
    <property type="protein sequence ID" value="GGI22640.1"/>
    <property type="molecule type" value="Genomic_DNA"/>
</dbReference>
<dbReference type="RefSeq" id="WP_128967008.1">
    <property type="nucleotide sequence ID" value="NZ_BMHC01000002.1"/>
</dbReference>
<sequence>MSRSVELIVQGYVKLNDRDALEDILAHRQDLLRQLVVVTGVDPQQAIAQVNGEITIIEAGLATLVPE</sequence>
<keyword evidence="3" id="KW-1185">Reference proteome</keyword>
<dbReference type="EMBL" id="CP030057">
    <property type="protein sequence ID" value="QOZ61441.1"/>
    <property type="molecule type" value="Genomic_DNA"/>
</dbReference>
<proteinExistence type="predicted"/>